<dbReference type="GO" id="GO:0006508">
    <property type="term" value="P:proteolysis"/>
    <property type="evidence" value="ECO:0007669"/>
    <property type="project" value="UniProtKB-KW"/>
</dbReference>
<evidence type="ECO:0000256" key="7">
    <source>
        <dbReference type="ARBA" id="ARBA00023136"/>
    </source>
</evidence>
<keyword evidence="5" id="KW-0378">Hydrolase</keyword>
<evidence type="ECO:0000256" key="3">
    <source>
        <dbReference type="ARBA" id="ARBA00022670"/>
    </source>
</evidence>
<feature type="transmembrane region" description="Helical" evidence="8">
    <location>
        <begin position="56"/>
        <end position="73"/>
    </location>
</feature>
<dbReference type="SMART" id="SM00793">
    <property type="entry name" value="AgrB"/>
    <property type="match status" value="1"/>
</dbReference>
<feature type="transmembrane region" description="Helical" evidence="8">
    <location>
        <begin position="85"/>
        <end position="104"/>
    </location>
</feature>
<evidence type="ECO:0000313" key="9">
    <source>
        <dbReference type="EMBL" id="SFG87180.1"/>
    </source>
</evidence>
<evidence type="ECO:0000313" key="10">
    <source>
        <dbReference type="Proteomes" id="UP000199337"/>
    </source>
</evidence>
<organism evidence="9 10">
    <name type="scientific">Desulfotruncus arcticus DSM 17038</name>
    <dbReference type="NCBI Taxonomy" id="1121424"/>
    <lineage>
        <taxon>Bacteria</taxon>
        <taxon>Bacillati</taxon>
        <taxon>Bacillota</taxon>
        <taxon>Clostridia</taxon>
        <taxon>Eubacteriales</taxon>
        <taxon>Desulfallaceae</taxon>
        <taxon>Desulfotruncus</taxon>
    </lineage>
</organism>
<accession>A0A1I2VDE2</accession>
<dbReference type="RefSeq" id="WP_165613540.1">
    <property type="nucleotide sequence ID" value="NZ_FOOX01000011.1"/>
</dbReference>
<dbReference type="InterPro" id="IPR006741">
    <property type="entry name" value="AgrB"/>
</dbReference>
<sequence length="209" mass="22844">MTSIISRISNYLTRETTGYNKNPNLNSEVFAYALTIILLNITAIGGFILFSWLLGTLKATLLIWLAFYPLRILSGGRHQTGPVACWVLTVVVFTALGYIVSYAAPYIIQFASLIEASGFIFALYAVIVYAPVTIASKKFKPRKKNLLKTSAIVVIILWGSIVFNPTAIVAGLDPIWPLAITAGLVAQSFSIIPLSFAKRNNLAEGRTKN</sequence>
<keyword evidence="10" id="KW-1185">Reference proteome</keyword>
<keyword evidence="3" id="KW-0645">Protease</keyword>
<keyword evidence="4 8" id="KW-0812">Transmembrane</keyword>
<dbReference type="GO" id="GO:0009372">
    <property type="term" value="P:quorum sensing"/>
    <property type="evidence" value="ECO:0007669"/>
    <property type="project" value="UniProtKB-KW"/>
</dbReference>
<dbReference type="EMBL" id="FOOX01000011">
    <property type="protein sequence ID" value="SFG87180.1"/>
    <property type="molecule type" value="Genomic_DNA"/>
</dbReference>
<gene>
    <name evidence="9" type="ORF">SAMN05660649_02952</name>
</gene>
<dbReference type="GO" id="GO:0008233">
    <property type="term" value="F:peptidase activity"/>
    <property type="evidence" value="ECO:0007669"/>
    <property type="project" value="UniProtKB-KW"/>
</dbReference>
<feature type="transmembrane region" description="Helical" evidence="8">
    <location>
        <begin position="110"/>
        <end position="134"/>
    </location>
</feature>
<dbReference type="AlphaFoldDB" id="A0A1I2VDE2"/>
<dbReference type="GO" id="GO:0016020">
    <property type="term" value="C:membrane"/>
    <property type="evidence" value="ECO:0007669"/>
    <property type="project" value="InterPro"/>
</dbReference>
<evidence type="ECO:0000256" key="2">
    <source>
        <dbReference type="ARBA" id="ARBA00022654"/>
    </source>
</evidence>
<evidence type="ECO:0000256" key="6">
    <source>
        <dbReference type="ARBA" id="ARBA00022989"/>
    </source>
</evidence>
<evidence type="ECO:0000256" key="4">
    <source>
        <dbReference type="ARBA" id="ARBA00022692"/>
    </source>
</evidence>
<evidence type="ECO:0000256" key="5">
    <source>
        <dbReference type="ARBA" id="ARBA00022801"/>
    </source>
</evidence>
<evidence type="ECO:0000256" key="8">
    <source>
        <dbReference type="SAM" id="Phobius"/>
    </source>
</evidence>
<protein>
    <submittedName>
        <fullName evidence="9">Accessory gene regulator protein AgrB</fullName>
    </submittedName>
</protein>
<keyword evidence="7 8" id="KW-0472">Membrane</keyword>
<reference evidence="10" key="1">
    <citation type="submission" date="2016-10" db="EMBL/GenBank/DDBJ databases">
        <authorList>
            <person name="Varghese N."/>
            <person name="Submissions S."/>
        </authorList>
    </citation>
    <scope>NUCLEOTIDE SEQUENCE [LARGE SCALE GENOMIC DNA]</scope>
    <source>
        <strain evidence="10">DSM 17038</strain>
    </source>
</reference>
<dbReference type="STRING" id="341036.SAMN05660649_02952"/>
<feature type="transmembrane region" description="Helical" evidence="8">
    <location>
        <begin position="175"/>
        <end position="196"/>
    </location>
</feature>
<dbReference type="Proteomes" id="UP000199337">
    <property type="component" value="Unassembled WGS sequence"/>
</dbReference>
<dbReference type="Pfam" id="PF04647">
    <property type="entry name" value="AgrB"/>
    <property type="match status" value="1"/>
</dbReference>
<keyword evidence="1" id="KW-1003">Cell membrane</keyword>
<feature type="transmembrane region" description="Helical" evidence="8">
    <location>
        <begin position="29"/>
        <end position="50"/>
    </location>
</feature>
<feature type="transmembrane region" description="Helical" evidence="8">
    <location>
        <begin position="146"/>
        <end position="163"/>
    </location>
</feature>
<proteinExistence type="predicted"/>
<evidence type="ECO:0000256" key="1">
    <source>
        <dbReference type="ARBA" id="ARBA00022475"/>
    </source>
</evidence>
<keyword evidence="6 8" id="KW-1133">Transmembrane helix</keyword>
<name>A0A1I2VDE2_9FIRM</name>
<keyword evidence="2" id="KW-0673">Quorum sensing</keyword>